<reference evidence="7 8" key="1">
    <citation type="submission" date="2024-07" db="EMBL/GenBank/DDBJ databases">
        <title>Luteimonas salilacus sp. nov., isolated from the shore soil of Salt Lake in Tibet of China.</title>
        <authorList>
            <person name="Zhang X."/>
            <person name="Li A."/>
        </authorList>
    </citation>
    <scope>NUCLEOTIDE SEQUENCE [LARGE SCALE GENOMIC DNA]</scope>
    <source>
        <strain evidence="7 8">B3-2-R+30</strain>
    </source>
</reference>
<evidence type="ECO:0000313" key="7">
    <source>
        <dbReference type="EMBL" id="MEZ0475778.1"/>
    </source>
</evidence>
<feature type="transmembrane region" description="Helical" evidence="6">
    <location>
        <begin position="182"/>
        <end position="199"/>
    </location>
</feature>
<dbReference type="Pfam" id="PF01810">
    <property type="entry name" value="LysE"/>
    <property type="match status" value="1"/>
</dbReference>
<dbReference type="RefSeq" id="WP_370564324.1">
    <property type="nucleotide sequence ID" value="NZ_JBFWIB010000007.1"/>
</dbReference>
<keyword evidence="8" id="KW-1185">Reference proteome</keyword>
<feature type="transmembrane region" description="Helical" evidence="6">
    <location>
        <begin position="149"/>
        <end position="170"/>
    </location>
</feature>
<evidence type="ECO:0000256" key="2">
    <source>
        <dbReference type="ARBA" id="ARBA00022475"/>
    </source>
</evidence>
<organism evidence="7 8">
    <name type="scientific">Luteimonas salinilitoris</name>
    <dbReference type="NCBI Taxonomy" id="3237697"/>
    <lineage>
        <taxon>Bacteria</taxon>
        <taxon>Pseudomonadati</taxon>
        <taxon>Pseudomonadota</taxon>
        <taxon>Gammaproteobacteria</taxon>
        <taxon>Lysobacterales</taxon>
        <taxon>Lysobacteraceae</taxon>
        <taxon>Luteimonas</taxon>
    </lineage>
</organism>
<dbReference type="Proteomes" id="UP001566331">
    <property type="component" value="Unassembled WGS sequence"/>
</dbReference>
<evidence type="ECO:0000256" key="4">
    <source>
        <dbReference type="ARBA" id="ARBA00022989"/>
    </source>
</evidence>
<dbReference type="EMBL" id="JBFWIC010000021">
    <property type="protein sequence ID" value="MEZ0475778.1"/>
    <property type="molecule type" value="Genomic_DNA"/>
</dbReference>
<keyword evidence="5 6" id="KW-0472">Membrane</keyword>
<evidence type="ECO:0000256" key="5">
    <source>
        <dbReference type="ARBA" id="ARBA00023136"/>
    </source>
</evidence>
<protein>
    <submittedName>
        <fullName evidence="7">LysE family translocator</fullName>
    </submittedName>
</protein>
<sequence length="200" mass="20275">MPLDVLACGAFVLAATALLGSPGPGIAALVAVGRARGFLGGLRYYAGLQVGLALAAGIAAAGIASVLQALPAAMAAMTINATMYLVYLACRIATSPVGSARKEGVPSTSAMAGLLLGVVNPKAFVAFASLFASQAIVRSSPREDIMVKWTLCVIVMIVVDFAWLLAGVALHRSTLRPEVERALNLFLAAAIVAAAVLALA</sequence>
<proteinExistence type="predicted"/>
<dbReference type="InterPro" id="IPR001123">
    <property type="entry name" value="LeuE-type"/>
</dbReference>
<accession>A0ABV4HT52</accession>
<evidence type="ECO:0000256" key="6">
    <source>
        <dbReference type="SAM" id="Phobius"/>
    </source>
</evidence>
<keyword evidence="3 6" id="KW-0812">Transmembrane</keyword>
<feature type="transmembrane region" description="Helical" evidence="6">
    <location>
        <begin position="74"/>
        <end position="94"/>
    </location>
</feature>
<feature type="transmembrane region" description="Helical" evidence="6">
    <location>
        <begin position="114"/>
        <end position="137"/>
    </location>
</feature>
<dbReference type="PANTHER" id="PTHR30086:SF20">
    <property type="entry name" value="ARGININE EXPORTER PROTEIN ARGO-RELATED"/>
    <property type="match status" value="1"/>
</dbReference>
<comment type="subcellular location">
    <subcellularLocation>
        <location evidence="1">Cell membrane</location>
        <topology evidence="1">Multi-pass membrane protein</topology>
    </subcellularLocation>
</comment>
<dbReference type="PANTHER" id="PTHR30086">
    <property type="entry name" value="ARGININE EXPORTER PROTEIN ARGO"/>
    <property type="match status" value="1"/>
</dbReference>
<comment type="caution">
    <text evidence="7">The sequence shown here is derived from an EMBL/GenBank/DDBJ whole genome shotgun (WGS) entry which is preliminary data.</text>
</comment>
<evidence type="ECO:0000256" key="1">
    <source>
        <dbReference type="ARBA" id="ARBA00004651"/>
    </source>
</evidence>
<feature type="transmembrane region" description="Helical" evidence="6">
    <location>
        <begin position="43"/>
        <end position="67"/>
    </location>
</feature>
<evidence type="ECO:0000256" key="3">
    <source>
        <dbReference type="ARBA" id="ARBA00022692"/>
    </source>
</evidence>
<name>A0ABV4HT52_9GAMM</name>
<keyword evidence="4 6" id="KW-1133">Transmembrane helix</keyword>
<gene>
    <name evidence="7" type="ORF">AB6713_14320</name>
</gene>
<keyword evidence="2" id="KW-1003">Cell membrane</keyword>
<evidence type="ECO:0000313" key="8">
    <source>
        <dbReference type="Proteomes" id="UP001566331"/>
    </source>
</evidence>